<dbReference type="Gene3D" id="3.40.50.1820">
    <property type="entry name" value="alpha/beta hydrolase"/>
    <property type="match status" value="1"/>
</dbReference>
<dbReference type="InterPro" id="IPR050266">
    <property type="entry name" value="AB_hydrolase_sf"/>
</dbReference>
<feature type="domain" description="AB hydrolase-1" evidence="2">
    <location>
        <begin position="49"/>
        <end position="274"/>
    </location>
</feature>
<feature type="signal peptide" evidence="1">
    <location>
        <begin position="1"/>
        <end position="23"/>
    </location>
</feature>
<gene>
    <name evidence="3" type="ORF">ACFOKA_13425</name>
</gene>
<keyword evidence="4" id="KW-1185">Reference proteome</keyword>
<dbReference type="InterPro" id="IPR000073">
    <property type="entry name" value="AB_hydrolase_1"/>
</dbReference>
<dbReference type="PANTHER" id="PTHR43798">
    <property type="entry name" value="MONOACYLGLYCEROL LIPASE"/>
    <property type="match status" value="1"/>
</dbReference>
<dbReference type="InterPro" id="IPR029058">
    <property type="entry name" value="AB_hydrolase_fold"/>
</dbReference>
<dbReference type="Proteomes" id="UP001595444">
    <property type="component" value="Unassembled WGS sequence"/>
</dbReference>
<evidence type="ECO:0000313" key="3">
    <source>
        <dbReference type="EMBL" id="MFC3052910.1"/>
    </source>
</evidence>
<evidence type="ECO:0000313" key="4">
    <source>
        <dbReference type="Proteomes" id="UP001595444"/>
    </source>
</evidence>
<comment type="caution">
    <text evidence="3">The sequence shown here is derived from an EMBL/GenBank/DDBJ whole genome shotgun (WGS) entry which is preliminary data.</text>
</comment>
<dbReference type="PRINTS" id="PR00111">
    <property type="entry name" value="ABHYDROLASE"/>
</dbReference>
<name>A0ABV7D7N5_9PROT</name>
<accession>A0ABV7D7N5</accession>
<dbReference type="Pfam" id="PF12697">
    <property type="entry name" value="Abhydrolase_6"/>
    <property type="match status" value="1"/>
</dbReference>
<sequence>MQQFLKLMAVWVAILSSMPAAIASESQYIESFDGETLHYKIYGSGEETILFVHGWMCDETFWNAQIEEFSNGFQVITLDLPGHGKSSKTRKGWTIEAYGKDIITLANKLDLQNIILVGHSMGGPVVVEAASGLQGRIEAVVGVDTMKRPNMVLDEATINGMAASMRQNFKTMMHQMVRGGYFHETADPALVDRVVRVMEKGDPDSAVEMVLSLYGYDQVSAIKALQAMPLVFINSNVKPVDIEGLSALHAGVRILRLDGVGHFLMMERPADFNAVLRSEILQATGKLHY</sequence>
<dbReference type="SUPFAM" id="SSF53474">
    <property type="entry name" value="alpha/beta-Hydrolases"/>
    <property type="match status" value="1"/>
</dbReference>
<reference evidence="4" key="1">
    <citation type="journal article" date="2019" name="Int. J. Syst. Evol. Microbiol.">
        <title>The Global Catalogue of Microorganisms (GCM) 10K type strain sequencing project: providing services to taxonomists for standard genome sequencing and annotation.</title>
        <authorList>
            <consortium name="The Broad Institute Genomics Platform"/>
            <consortium name="The Broad Institute Genome Sequencing Center for Infectious Disease"/>
            <person name="Wu L."/>
            <person name="Ma J."/>
        </authorList>
    </citation>
    <scope>NUCLEOTIDE SEQUENCE [LARGE SCALE GENOMIC DNA]</scope>
    <source>
        <strain evidence="4">KCTC 62164</strain>
    </source>
</reference>
<feature type="chain" id="PRO_5046287562" evidence="1">
    <location>
        <begin position="24"/>
        <end position="289"/>
    </location>
</feature>
<protein>
    <submittedName>
        <fullName evidence="3">Alpha/beta fold hydrolase</fullName>
    </submittedName>
</protein>
<dbReference type="EMBL" id="JBHRSL010000010">
    <property type="protein sequence ID" value="MFC3052910.1"/>
    <property type="molecule type" value="Genomic_DNA"/>
</dbReference>
<evidence type="ECO:0000259" key="2">
    <source>
        <dbReference type="Pfam" id="PF12697"/>
    </source>
</evidence>
<evidence type="ECO:0000256" key="1">
    <source>
        <dbReference type="SAM" id="SignalP"/>
    </source>
</evidence>
<dbReference type="RefSeq" id="WP_194213455.1">
    <property type="nucleotide sequence ID" value="NZ_CP061205.1"/>
</dbReference>
<dbReference type="GO" id="GO:0016787">
    <property type="term" value="F:hydrolase activity"/>
    <property type="evidence" value="ECO:0007669"/>
    <property type="project" value="UniProtKB-KW"/>
</dbReference>
<keyword evidence="3" id="KW-0378">Hydrolase</keyword>
<organism evidence="3 4">
    <name type="scientific">Kordiimonas pumila</name>
    <dbReference type="NCBI Taxonomy" id="2161677"/>
    <lineage>
        <taxon>Bacteria</taxon>
        <taxon>Pseudomonadati</taxon>
        <taxon>Pseudomonadota</taxon>
        <taxon>Alphaproteobacteria</taxon>
        <taxon>Kordiimonadales</taxon>
        <taxon>Kordiimonadaceae</taxon>
        <taxon>Kordiimonas</taxon>
    </lineage>
</organism>
<keyword evidence="1" id="KW-0732">Signal</keyword>
<proteinExistence type="predicted"/>